<dbReference type="Pfam" id="PF00512">
    <property type="entry name" value="HisKA"/>
    <property type="match status" value="1"/>
</dbReference>
<dbReference type="Pfam" id="PF00072">
    <property type="entry name" value="Response_reg"/>
    <property type="match status" value="1"/>
</dbReference>
<keyword evidence="6" id="KW-0812">Transmembrane</keyword>
<dbReference type="OrthoDB" id="9796100at2"/>
<evidence type="ECO:0000256" key="4">
    <source>
        <dbReference type="PROSITE-ProRule" id="PRU00169"/>
    </source>
</evidence>
<dbReference type="CDD" id="cd00082">
    <property type="entry name" value="HisKA"/>
    <property type="match status" value="1"/>
</dbReference>
<dbReference type="InterPro" id="IPR000014">
    <property type="entry name" value="PAS"/>
</dbReference>
<dbReference type="InterPro" id="IPR001789">
    <property type="entry name" value="Sig_transdc_resp-reg_receiver"/>
</dbReference>
<evidence type="ECO:0000259" key="9">
    <source>
        <dbReference type="PROSITE" id="PS50112"/>
    </source>
</evidence>
<keyword evidence="11" id="KW-1185">Reference proteome</keyword>
<dbReference type="PANTHER" id="PTHR43065">
    <property type="entry name" value="SENSOR HISTIDINE KINASE"/>
    <property type="match status" value="1"/>
</dbReference>
<feature type="region of interest" description="Disordered" evidence="5">
    <location>
        <begin position="505"/>
        <end position="525"/>
    </location>
</feature>
<dbReference type="InterPro" id="IPR003661">
    <property type="entry name" value="HisK_dim/P_dom"/>
</dbReference>
<dbReference type="Gene3D" id="3.40.50.2300">
    <property type="match status" value="1"/>
</dbReference>
<dbReference type="InterPro" id="IPR036890">
    <property type="entry name" value="HATPase_C_sf"/>
</dbReference>
<evidence type="ECO:0000256" key="1">
    <source>
        <dbReference type="ARBA" id="ARBA00000085"/>
    </source>
</evidence>
<evidence type="ECO:0000259" key="7">
    <source>
        <dbReference type="PROSITE" id="PS50109"/>
    </source>
</evidence>
<evidence type="ECO:0000259" key="8">
    <source>
        <dbReference type="PROSITE" id="PS50110"/>
    </source>
</evidence>
<feature type="transmembrane region" description="Helical" evidence="6">
    <location>
        <begin position="90"/>
        <end position="112"/>
    </location>
</feature>
<dbReference type="Pfam" id="PF13188">
    <property type="entry name" value="PAS_8"/>
    <property type="match status" value="2"/>
</dbReference>
<dbReference type="CDD" id="cd00130">
    <property type="entry name" value="PAS"/>
    <property type="match status" value="1"/>
</dbReference>
<dbReference type="Gene3D" id="1.10.287.130">
    <property type="match status" value="1"/>
</dbReference>
<dbReference type="SMART" id="SM00387">
    <property type="entry name" value="HATPase_c"/>
    <property type="match status" value="1"/>
</dbReference>
<proteinExistence type="predicted"/>
<evidence type="ECO:0000256" key="6">
    <source>
        <dbReference type="SAM" id="Phobius"/>
    </source>
</evidence>
<comment type="catalytic activity">
    <reaction evidence="1">
        <text>ATP + protein L-histidine = ADP + protein N-phospho-L-histidine.</text>
        <dbReference type="EC" id="2.7.13.3"/>
    </reaction>
</comment>
<name>A0A845QEJ5_9HYPH</name>
<dbReference type="EMBL" id="WXYQ01000009">
    <property type="protein sequence ID" value="NBG96451.1"/>
    <property type="molecule type" value="Genomic_DNA"/>
</dbReference>
<feature type="transmembrane region" description="Helical" evidence="6">
    <location>
        <begin position="60"/>
        <end position="78"/>
    </location>
</feature>
<feature type="domain" description="Response regulatory" evidence="8">
    <location>
        <begin position="819"/>
        <end position="935"/>
    </location>
</feature>
<dbReference type="InterPro" id="IPR004358">
    <property type="entry name" value="Sig_transdc_His_kin-like_C"/>
</dbReference>
<dbReference type="GO" id="GO:0000155">
    <property type="term" value="F:phosphorelay sensor kinase activity"/>
    <property type="evidence" value="ECO:0007669"/>
    <property type="project" value="InterPro"/>
</dbReference>
<dbReference type="SUPFAM" id="SSF55874">
    <property type="entry name" value="ATPase domain of HSP90 chaperone/DNA topoisomerase II/histidine kinase"/>
    <property type="match status" value="1"/>
</dbReference>
<dbReference type="PROSITE" id="PS50110">
    <property type="entry name" value="RESPONSE_REGULATORY"/>
    <property type="match status" value="1"/>
</dbReference>
<dbReference type="SUPFAM" id="SSF55785">
    <property type="entry name" value="PYP-like sensor domain (PAS domain)"/>
    <property type="match status" value="2"/>
</dbReference>
<dbReference type="SUPFAM" id="SSF47384">
    <property type="entry name" value="Homodimeric domain of signal transducing histidine kinase"/>
    <property type="match status" value="1"/>
</dbReference>
<keyword evidence="6" id="KW-1133">Transmembrane helix</keyword>
<dbReference type="Pfam" id="PF02518">
    <property type="entry name" value="HATPase_c"/>
    <property type="match status" value="1"/>
</dbReference>
<dbReference type="AlphaFoldDB" id="A0A845QEJ5"/>
<dbReference type="SMART" id="SM00448">
    <property type="entry name" value="REC"/>
    <property type="match status" value="1"/>
</dbReference>
<dbReference type="InterPro" id="IPR036097">
    <property type="entry name" value="HisK_dim/P_sf"/>
</dbReference>
<evidence type="ECO:0000256" key="3">
    <source>
        <dbReference type="ARBA" id="ARBA00022553"/>
    </source>
</evidence>
<dbReference type="PROSITE" id="PS50112">
    <property type="entry name" value="PAS"/>
    <property type="match status" value="1"/>
</dbReference>
<accession>A0A845QEJ5</accession>
<evidence type="ECO:0000313" key="10">
    <source>
        <dbReference type="EMBL" id="NBG96451.1"/>
    </source>
</evidence>
<keyword evidence="6" id="KW-0472">Membrane</keyword>
<dbReference type="SMART" id="SM00388">
    <property type="entry name" value="HisKA"/>
    <property type="match status" value="1"/>
</dbReference>
<dbReference type="InterPro" id="IPR005467">
    <property type="entry name" value="His_kinase_dom"/>
</dbReference>
<organism evidence="10 11">
    <name type="scientific">Pyruvatibacter mobilis</name>
    <dbReference type="NCBI Taxonomy" id="1712261"/>
    <lineage>
        <taxon>Bacteria</taxon>
        <taxon>Pseudomonadati</taxon>
        <taxon>Pseudomonadota</taxon>
        <taxon>Alphaproteobacteria</taxon>
        <taxon>Hyphomicrobiales</taxon>
        <taxon>Parvibaculaceae</taxon>
        <taxon>Pyruvatibacter</taxon>
    </lineage>
</organism>
<dbReference type="Gene3D" id="3.30.450.20">
    <property type="entry name" value="PAS domain"/>
    <property type="match status" value="2"/>
</dbReference>
<evidence type="ECO:0000313" key="11">
    <source>
        <dbReference type="Proteomes" id="UP000470384"/>
    </source>
</evidence>
<reference evidence="10 11" key="1">
    <citation type="journal article" date="2016" name="Int. J. Syst. Evol. Microbiol.">
        <title>Pyruvatibacter mobilis gen. nov., sp. nov., a marine bacterium from the culture broth of Picochlorum sp. 122.</title>
        <authorList>
            <person name="Wang G."/>
            <person name="Tang M."/>
            <person name="Wu H."/>
            <person name="Dai S."/>
            <person name="Li T."/>
            <person name="Chen C."/>
            <person name="He H."/>
            <person name="Fan J."/>
            <person name="Xiang W."/>
            <person name="Li X."/>
        </authorList>
    </citation>
    <scope>NUCLEOTIDE SEQUENCE [LARGE SCALE GENOMIC DNA]</scope>
    <source>
        <strain evidence="10 11">GYP-11</strain>
    </source>
</reference>
<evidence type="ECO:0000256" key="5">
    <source>
        <dbReference type="SAM" id="MobiDB-lite"/>
    </source>
</evidence>
<keyword evidence="3 4" id="KW-0597">Phosphoprotein</keyword>
<dbReference type="InterPro" id="IPR035965">
    <property type="entry name" value="PAS-like_dom_sf"/>
</dbReference>
<feature type="compositionally biased region" description="Low complexity" evidence="5">
    <location>
        <begin position="505"/>
        <end position="517"/>
    </location>
</feature>
<dbReference type="Proteomes" id="UP000470384">
    <property type="component" value="Unassembled WGS sequence"/>
</dbReference>
<dbReference type="InterPro" id="IPR011006">
    <property type="entry name" value="CheY-like_superfamily"/>
</dbReference>
<dbReference type="SMART" id="SM00091">
    <property type="entry name" value="PAS"/>
    <property type="match status" value="3"/>
</dbReference>
<feature type="domain" description="Histidine kinase" evidence="7">
    <location>
        <begin position="565"/>
        <end position="795"/>
    </location>
</feature>
<protein>
    <recommendedName>
        <fullName evidence="2">histidine kinase</fullName>
        <ecNumber evidence="2">2.7.13.3</ecNumber>
    </recommendedName>
</protein>
<dbReference type="PRINTS" id="PR00344">
    <property type="entry name" value="BCTRLSENSOR"/>
</dbReference>
<dbReference type="PROSITE" id="PS50109">
    <property type="entry name" value="HIS_KIN"/>
    <property type="match status" value="1"/>
</dbReference>
<comment type="caution">
    <text evidence="10">The sequence shown here is derived from an EMBL/GenBank/DDBJ whole genome shotgun (WGS) entry which is preliminary data.</text>
</comment>
<dbReference type="InterPro" id="IPR003594">
    <property type="entry name" value="HATPase_dom"/>
</dbReference>
<feature type="modified residue" description="4-aspartylphosphate" evidence="4">
    <location>
        <position position="870"/>
    </location>
</feature>
<dbReference type="Gene3D" id="3.30.565.10">
    <property type="entry name" value="Histidine kinase-like ATPase, C-terminal domain"/>
    <property type="match status" value="1"/>
</dbReference>
<evidence type="ECO:0000256" key="2">
    <source>
        <dbReference type="ARBA" id="ARBA00012438"/>
    </source>
</evidence>
<sequence>MTAETGGTGIAADGAVLQDGADETGDAPAAAAAEAGEAGVAVFEPAPEDLDAGTRPTGRWLGLVLCGVALVAVGIALAEPGALGQLALYILGGFGALGLLVMAGIFGGVVRLDLRGRMLGERLAAGLAETSDTAMAVTNDRGRMVYANRAFMALAGGRKVRTAESALAGVNAADAAEEDTAAARAFRLARAARAGVEAQEDISIAVPGAEGAADTTRLVTAHVSPLPDHLAPGTVGQAYALWRVTDRSASHEKLEASEREAGRLDAYLNGLVSGICALDEQGRVLYLNDTLAQWVGLDAKAFTAGALEFDSLLAGPRVPLSKTADEAGVRVHDADLKPRGGAASAAPVVPVRIVERAGEMPDGRKVTFLVLHDRRTNMGHDLLDAAEVRFAHFFNNAPIGMATVDDEGRLVSVNRAFRDMLDMALPDGALAGDKDKAVTLSSLIAHEDRAAFDTAILDAAKGEPIKGPVDVRLLQPETGDKAADKKAADNEKVLQAYISRAGAAADGAGKPAAGGTARDAQDTEKAPEEAARIMVYFVDMTEQKTLEVQFAQSQKMQAVGQLAGGVAHDFNNLLTAIIGFCDLLLVRHQPGDPSFADVMQIKQNANRAANLVRQLLAFSRQQTLRPTVLTPTDALADLSNLLRRLLGEMVELKMVHGRDLWTIKADQNQFEQVIINLAVNARDAMLEPDAEGNVGGTLTIRTANVTQEDAAALDHAIMPAAEYVLIEVSDTGCGIAKENLGKIFEPFFSTKEVGKGTGLGLSTVYGIVKQTGGFIFPFSTVGKGTSFRIYIPRHIEVEKPKEEVAETSKKQADLSGKGTVLLVEDEDAVRSFAVRALETRGYTVLEAASGEHALDVVDEFDGELDVVVSDVVMPNMDGPTMVGELAKIKPGLKIIFISGYAEEAFKKNLDKDVEFQFLPKPFSLKQLAAKVKEVIEGE</sequence>
<feature type="domain" description="PAS" evidence="9">
    <location>
        <begin position="260"/>
        <end position="297"/>
    </location>
</feature>
<dbReference type="PANTHER" id="PTHR43065:SF42">
    <property type="entry name" value="TWO-COMPONENT SENSOR PPRA"/>
    <property type="match status" value="1"/>
</dbReference>
<dbReference type="FunFam" id="1.10.287.130:FF:000037">
    <property type="entry name" value="Hybrid sensor histidine kinase/response regulator"/>
    <property type="match status" value="1"/>
</dbReference>
<gene>
    <name evidence="10" type="ORF">GTQ45_11970</name>
</gene>
<dbReference type="SUPFAM" id="SSF52172">
    <property type="entry name" value="CheY-like"/>
    <property type="match status" value="1"/>
</dbReference>
<dbReference type="EC" id="2.7.13.3" evidence="2"/>